<dbReference type="Proteomes" id="UP000249757">
    <property type="component" value="Unassembled WGS sequence"/>
</dbReference>
<reference evidence="2" key="1">
    <citation type="journal article" date="2022" name="Microb. Genom.">
        <title>A global pangenome for the wheat fungal pathogen Pyrenophora tritici-repentis and prediction of effector protein structural homology.</title>
        <authorList>
            <person name="Moolhuijzen P.M."/>
            <person name="See P.T."/>
            <person name="Shi G."/>
            <person name="Powell H.R."/>
            <person name="Cockram J."/>
            <person name="Jorgensen L.N."/>
            <person name="Benslimane H."/>
            <person name="Strelkov S.E."/>
            <person name="Turner J."/>
            <person name="Liu Z."/>
            <person name="Moffat C.S."/>
        </authorList>
    </citation>
    <scope>NUCLEOTIDE SEQUENCE [LARGE SCALE GENOMIC DNA]</scope>
</reference>
<keyword evidence="2" id="KW-1185">Reference proteome</keyword>
<accession>A0A2W1GZL8</accession>
<dbReference type="AlphaFoldDB" id="A0A2W1GZL8"/>
<name>A0A2W1GZL8_9PLEO</name>
<evidence type="ECO:0000313" key="1">
    <source>
        <dbReference type="EMBL" id="KAI1520936.1"/>
    </source>
</evidence>
<gene>
    <name evidence="1" type="ORF">Ptr86124_001304</name>
</gene>
<organism evidence="1 2">
    <name type="scientific">Pyrenophora tritici-repentis</name>
    <dbReference type="NCBI Taxonomy" id="45151"/>
    <lineage>
        <taxon>Eukaryota</taxon>
        <taxon>Fungi</taxon>
        <taxon>Dikarya</taxon>
        <taxon>Ascomycota</taxon>
        <taxon>Pezizomycotina</taxon>
        <taxon>Dothideomycetes</taxon>
        <taxon>Pleosporomycetidae</taxon>
        <taxon>Pleosporales</taxon>
        <taxon>Pleosporineae</taxon>
        <taxon>Pleosporaceae</taxon>
        <taxon>Pyrenophora</taxon>
    </lineage>
</organism>
<sequence>MSYAYTDMKIYLFIFQTGLHGSKTSLPRKSFQGASYPNIWEVLDWVQILRLSKALPNWGLGEATRGVQDMLSSKEMQIWATLAMQMFLDIKELMEDKGVLAKPLREYQTTVIKVALNFQKTGANQRLYTNQRPEIDRLYADLMDTVDEVG</sequence>
<protein>
    <submittedName>
        <fullName evidence="1">Uncharacterized protein</fullName>
    </submittedName>
</protein>
<dbReference type="EMBL" id="NRDI02000001">
    <property type="protein sequence ID" value="KAI1520936.1"/>
    <property type="molecule type" value="Genomic_DNA"/>
</dbReference>
<proteinExistence type="predicted"/>
<comment type="caution">
    <text evidence="1">The sequence shown here is derived from an EMBL/GenBank/DDBJ whole genome shotgun (WGS) entry which is preliminary data.</text>
</comment>
<evidence type="ECO:0000313" key="2">
    <source>
        <dbReference type="Proteomes" id="UP000249757"/>
    </source>
</evidence>